<name>A0A182RZC6_ANOFN</name>
<dbReference type="GO" id="GO:0043195">
    <property type="term" value="C:terminal bouton"/>
    <property type="evidence" value="ECO:0007669"/>
    <property type="project" value="TreeGrafter"/>
</dbReference>
<evidence type="ECO:0000256" key="8">
    <source>
        <dbReference type="SAM" id="SignalP"/>
    </source>
</evidence>
<dbReference type="CDD" id="cd17384">
    <property type="entry name" value="MFS_SLC18A1_2_VAT1_2"/>
    <property type="match status" value="1"/>
</dbReference>
<evidence type="ECO:0000256" key="2">
    <source>
        <dbReference type="ARBA" id="ARBA00022448"/>
    </source>
</evidence>
<feature type="signal peptide" evidence="8">
    <location>
        <begin position="1"/>
        <end position="21"/>
    </location>
</feature>
<feature type="transmembrane region" description="Helical" evidence="7">
    <location>
        <begin position="393"/>
        <end position="409"/>
    </location>
</feature>
<keyword evidence="5 7" id="KW-0472">Membrane</keyword>
<evidence type="ECO:0000256" key="7">
    <source>
        <dbReference type="SAM" id="Phobius"/>
    </source>
</evidence>
<dbReference type="EnsemblMetazoa" id="AFUN011657-RA">
    <property type="protein sequence ID" value="AFUN011657-PA"/>
    <property type="gene ID" value="AFUN011657"/>
</dbReference>
<dbReference type="GO" id="GO:0015842">
    <property type="term" value="P:aminergic neurotransmitter loading into synaptic vesicle"/>
    <property type="evidence" value="ECO:0007669"/>
    <property type="project" value="TreeGrafter"/>
</dbReference>
<comment type="subcellular location">
    <subcellularLocation>
        <location evidence="1">Membrane</location>
        <topology evidence="1">Multi-pass membrane protein</topology>
    </subcellularLocation>
</comment>
<dbReference type="PROSITE" id="PS50850">
    <property type="entry name" value="MFS"/>
    <property type="match status" value="1"/>
</dbReference>
<feature type="domain" description="Major facilitator superfamily (MFS) profile" evidence="9">
    <location>
        <begin position="637"/>
        <end position="1045"/>
    </location>
</feature>
<feature type="transmembrane region" description="Helical" evidence="7">
    <location>
        <begin position="769"/>
        <end position="789"/>
    </location>
</feature>
<dbReference type="SUPFAM" id="SSF53850">
    <property type="entry name" value="Periplasmic binding protein-like II"/>
    <property type="match status" value="1"/>
</dbReference>
<dbReference type="InterPro" id="IPR036259">
    <property type="entry name" value="MFS_trans_sf"/>
</dbReference>
<dbReference type="SUPFAM" id="SSF103473">
    <property type="entry name" value="MFS general substrate transporter"/>
    <property type="match status" value="1"/>
</dbReference>
<feature type="transmembrane region" description="Helical" evidence="7">
    <location>
        <begin position="736"/>
        <end position="757"/>
    </location>
</feature>
<proteinExistence type="predicted"/>
<accession>A0A182RZC6</accession>
<reference evidence="10" key="1">
    <citation type="submission" date="2020-05" db="UniProtKB">
        <authorList>
            <consortium name="EnsemblMetazoa"/>
        </authorList>
    </citation>
    <scope>IDENTIFICATION</scope>
    <source>
        <strain evidence="10">FUMOZ</strain>
    </source>
</reference>
<dbReference type="AlphaFoldDB" id="A0A182RZC6"/>
<dbReference type="Gene3D" id="1.20.1250.20">
    <property type="entry name" value="MFS general substrate transporter like domains"/>
    <property type="match status" value="1"/>
</dbReference>
<dbReference type="VEuPathDB" id="VectorBase:AFUN2_003437"/>
<dbReference type="VEuPathDB" id="VectorBase:AFUN2_014187"/>
<feature type="chain" id="PRO_5008135218" description="Major facilitator superfamily (MFS) profile domain-containing protein" evidence="8">
    <location>
        <begin position="22"/>
        <end position="1080"/>
    </location>
</feature>
<dbReference type="Pfam" id="PF07690">
    <property type="entry name" value="MFS_1"/>
    <property type="match status" value="1"/>
</dbReference>
<dbReference type="GO" id="GO:0030672">
    <property type="term" value="C:synaptic vesicle membrane"/>
    <property type="evidence" value="ECO:0007669"/>
    <property type="project" value="TreeGrafter"/>
</dbReference>
<evidence type="ECO:0000256" key="1">
    <source>
        <dbReference type="ARBA" id="ARBA00004141"/>
    </source>
</evidence>
<feature type="transmembrane region" description="Helical" evidence="7">
    <location>
        <begin position="335"/>
        <end position="358"/>
    </location>
</feature>
<feature type="transmembrane region" description="Helical" evidence="7">
    <location>
        <begin position="849"/>
        <end position="875"/>
    </location>
</feature>
<keyword evidence="2" id="KW-0813">Transport</keyword>
<dbReference type="STRING" id="62324.A0A182RZC6"/>
<feature type="transmembrane region" description="Helical" evidence="7">
    <location>
        <begin position="947"/>
        <end position="970"/>
    </location>
</feature>
<evidence type="ECO:0000256" key="4">
    <source>
        <dbReference type="ARBA" id="ARBA00022989"/>
    </source>
</evidence>
<keyword evidence="3 7" id="KW-0812">Transmembrane</keyword>
<dbReference type="PANTHER" id="PTHR23506">
    <property type="entry name" value="GH10249P"/>
    <property type="match status" value="1"/>
</dbReference>
<evidence type="ECO:0000313" key="10">
    <source>
        <dbReference type="EnsemblMetazoa" id="AFUN011657-PA"/>
    </source>
</evidence>
<feature type="transmembrane region" description="Helical" evidence="7">
    <location>
        <begin position="895"/>
        <end position="912"/>
    </location>
</feature>
<sequence>MRLGVILMLMACGGKRTFASAEIVVKATTTRCHSPAFLMYEAMMSAYLEGYKSLSTIIGDDMVDNAIIEAIKCHRATQLQASYKLYTVDTYFQSAENDRNDRNYGYNLNPYLNWEAFHCEANVSMIMEQVMPAIAFRNPIARVILLIRGIAKYDMLQFFRSAWTRFKMLDILILSRIDYRTLLVCLFNPYLTSRDELLDERNMFCYQLRTMDDVHVFNREVQRFTSERITNLHHYQYLDGEIVEIMRERMNFTINYNQLNYQESVGFISSNGSLGGTLQMLEHNTIDLAANSRSIIQHPMRNLQYVHFLCPIQLIFVVPMNYFRDRYKVVFFHSFSLQMYSTNLALALLLPLLLLVLMRREFSLAAYTKETFRILAIVFSSSVRLPRENRHRLVLMGLMFYSIVAYSAWQGITIIQLNMDDEKLRNIQTLDELINTKLNLKAIVSFGNAIRGKVWNSSDVRGRIAAKLDIQWTPSNISLIYEVADNRTSAVPIIEYFIEVVRSRYFDQVRKQSKLYFVRQPFIEYLTAMALPKNSPLFPTIRRLTMYCLENGVVNHQLSLIRQKGVLLQIAENRNKTLRDEPPARRVIIVIVKSKQRYIRGECGYEYDDHLPSGLPILPDYLVQFHDKVPASVIYKNFSLHYVPKLIGAVSEAVVVVQPTNPPVDKTPTIEQENGSIGILLGVKALVQLLANPLVGSGTARYGYCVPITFGTINLLLASLIFGFGTSYTSLFVARAIHGVGSACIGVCGMSLVAQLYTEPERRSKVMGTVLGAMAVGVLVGYPFGGIAYEMAGKAAPFHVLAVLCAGNLVLQYFQLDLSAYHINPLPHDSSTTTEDKRATWWPLLSNRLILVVVGGIWISTSAMAILEPCLPIWMISQLHPKKWQLGTVFIPDSIGYWLGTNFFGSVAYRFGQIRVSIVALLLVGSSCILIPSANTVAGLLLPHLGLGLGIGVVDAALVPLLATLVDAQLSHHPDQDVGFSVEESGGEHGYGAVYAIQQIAVSVAYSLAPIIGGELVPVIGFATVLRALGVLNILYVALLTCSSLRSSAGNVPGGTGKQTDLPLASSEPTSYRRFYNTLE</sequence>
<dbReference type="GO" id="GO:0005335">
    <property type="term" value="F:serotonin:sodium:chloride symporter activity"/>
    <property type="evidence" value="ECO:0007669"/>
    <property type="project" value="TreeGrafter"/>
</dbReference>
<dbReference type="VEuPathDB" id="VectorBase:AFUN011657"/>
<dbReference type="PANTHER" id="PTHR23506:SF4">
    <property type="entry name" value="PORTABELLA"/>
    <property type="match status" value="1"/>
</dbReference>
<dbReference type="InterPro" id="IPR011701">
    <property type="entry name" value="MFS"/>
</dbReference>
<protein>
    <recommendedName>
        <fullName evidence="9">Major facilitator superfamily (MFS) profile domain-containing protein</fullName>
    </recommendedName>
</protein>
<organism evidence="10">
    <name type="scientific">Anopheles funestus</name>
    <name type="common">African malaria mosquito</name>
    <dbReference type="NCBI Taxonomy" id="62324"/>
    <lineage>
        <taxon>Eukaryota</taxon>
        <taxon>Metazoa</taxon>
        <taxon>Ecdysozoa</taxon>
        <taxon>Arthropoda</taxon>
        <taxon>Hexapoda</taxon>
        <taxon>Insecta</taxon>
        <taxon>Pterygota</taxon>
        <taxon>Neoptera</taxon>
        <taxon>Endopterygota</taxon>
        <taxon>Diptera</taxon>
        <taxon>Nematocera</taxon>
        <taxon>Culicoidea</taxon>
        <taxon>Culicidae</taxon>
        <taxon>Anophelinae</taxon>
        <taxon>Anopheles</taxon>
    </lineage>
</organism>
<keyword evidence="8" id="KW-0732">Signal</keyword>
<feature type="region of interest" description="Disordered" evidence="6">
    <location>
        <begin position="1049"/>
        <end position="1068"/>
    </location>
</feature>
<dbReference type="InterPro" id="IPR020846">
    <property type="entry name" value="MFS_dom"/>
</dbReference>
<evidence type="ECO:0000256" key="5">
    <source>
        <dbReference type="ARBA" id="ARBA00023136"/>
    </source>
</evidence>
<dbReference type="InterPro" id="IPR050930">
    <property type="entry name" value="MFS_Vesicular_Transporter"/>
</dbReference>
<evidence type="ECO:0000259" key="9">
    <source>
        <dbReference type="PROSITE" id="PS50850"/>
    </source>
</evidence>
<feature type="transmembrane region" description="Helical" evidence="7">
    <location>
        <begin position="919"/>
        <end position="941"/>
    </location>
</feature>
<keyword evidence="4 7" id="KW-1133">Transmembrane helix</keyword>
<feature type="transmembrane region" description="Helical" evidence="7">
    <location>
        <begin position="702"/>
        <end position="724"/>
    </location>
</feature>
<evidence type="ECO:0000256" key="3">
    <source>
        <dbReference type="ARBA" id="ARBA00022692"/>
    </source>
</evidence>
<evidence type="ECO:0000256" key="6">
    <source>
        <dbReference type="SAM" id="MobiDB-lite"/>
    </source>
</evidence>